<gene>
    <name evidence="1" type="ORF">BT63DRAFT_263931</name>
</gene>
<proteinExistence type="predicted"/>
<evidence type="ECO:0000313" key="1">
    <source>
        <dbReference type="EMBL" id="KAF2669546.1"/>
    </source>
</evidence>
<dbReference type="OrthoDB" id="3258386at2759"/>
<protein>
    <submittedName>
        <fullName evidence="1">Uncharacterized protein</fullName>
    </submittedName>
</protein>
<evidence type="ECO:0000313" key="2">
    <source>
        <dbReference type="Proteomes" id="UP000799302"/>
    </source>
</evidence>
<sequence>MHRALAIPEIQLAIIDNIEEKRAEHTGTEDRRPSAEERETLIALGLTCKAFFPLVLPYLWRVVPSLAHIVKTFPASLWYVKVDEEGKVRSDGVKVFRNSELRFRRKLEQTDWSSFDMYARHVNHLSTCQMAPEDDWTGPDPPPIVLLTDRITVLEDGLFAEMEEWRASPDLFPRMDSLTFCGPTYQVIPLRYLLYSNIKHLKINKIWGADENWWHPRFDPLIPEYDTEWEQETPWNCLGAMLDHVCKWEIPLETLEVGIQQPPGRGNLAMSAHSLTTIINLHALRRIKTWSMNLEGSIVLLCLCRSPIKDVQCLITAKTLGLRPESAMAPSNSFASLEVFRPFADHMSEVTQFFKFFPLVKLSKLVIIRVDKPSATDEENLVTVAHVEDFFETVLSHGSLANLKEFSLQAKFQSVSGVMKVKNMVQQNLPLGCWFDLKDEESGWAVTGFATNHKAKKMKSLW</sequence>
<dbReference type="Proteomes" id="UP000799302">
    <property type="component" value="Unassembled WGS sequence"/>
</dbReference>
<keyword evidence="2" id="KW-1185">Reference proteome</keyword>
<accession>A0A6A6UD36</accession>
<name>A0A6A6UD36_9PEZI</name>
<organism evidence="1 2">
    <name type="scientific">Microthyrium microscopicum</name>
    <dbReference type="NCBI Taxonomy" id="703497"/>
    <lineage>
        <taxon>Eukaryota</taxon>
        <taxon>Fungi</taxon>
        <taxon>Dikarya</taxon>
        <taxon>Ascomycota</taxon>
        <taxon>Pezizomycotina</taxon>
        <taxon>Dothideomycetes</taxon>
        <taxon>Dothideomycetes incertae sedis</taxon>
        <taxon>Microthyriales</taxon>
        <taxon>Microthyriaceae</taxon>
        <taxon>Microthyrium</taxon>
    </lineage>
</organism>
<reference evidence="1" key="1">
    <citation type="journal article" date="2020" name="Stud. Mycol.">
        <title>101 Dothideomycetes genomes: a test case for predicting lifestyles and emergence of pathogens.</title>
        <authorList>
            <person name="Haridas S."/>
            <person name="Albert R."/>
            <person name="Binder M."/>
            <person name="Bloem J."/>
            <person name="Labutti K."/>
            <person name="Salamov A."/>
            <person name="Andreopoulos B."/>
            <person name="Baker S."/>
            <person name="Barry K."/>
            <person name="Bills G."/>
            <person name="Bluhm B."/>
            <person name="Cannon C."/>
            <person name="Castanera R."/>
            <person name="Culley D."/>
            <person name="Daum C."/>
            <person name="Ezra D."/>
            <person name="Gonzalez J."/>
            <person name="Henrissat B."/>
            <person name="Kuo A."/>
            <person name="Liang C."/>
            <person name="Lipzen A."/>
            <person name="Lutzoni F."/>
            <person name="Magnuson J."/>
            <person name="Mondo S."/>
            <person name="Nolan M."/>
            <person name="Ohm R."/>
            <person name="Pangilinan J."/>
            <person name="Park H.-J."/>
            <person name="Ramirez L."/>
            <person name="Alfaro M."/>
            <person name="Sun H."/>
            <person name="Tritt A."/>
            <person name="Yoshinaga Y."/>
            <person name="Zwiers L.-H."/>
            <person name="Turgeon B."/>
            <person name="Goodwin S."/>
            <person name="Spatafora J."/>
            <person name="Crous P."/>
            <person name="Grigoriev I."/>
        </authorList>
    </citation>
    <scope>NUCLEOTIDE SEQUENCE</scope>
    <source>
        <strain evidence="1">CBS 115976</strain>
    </source>
</reference>
<dbReference type="AlphaFoldDB" id="A0A6A6UD36"/>
<dbReference type="EMBL" id="MU004235">
    <property type="protein sequence ID" value="KAF2669546.1"/>
    <property type="molecule type" value="Genomic_DNA"/>
</dbReference>